<gene>
    <name evidence="2" type="ORF">AVDCRST_MAG77-3660</name>
</gene>
<reference evidence="2" key="1">
    <citation type="submission" date="2020-02" db="EMBL/GenBank/DDBJ databases">
        <authorList>
            <person name="Meier V. D."/>
        </authorList>
    </citation>
    <scope>NUCLEOTIDE SEQUENCE</scope>
    <source>
        <strain evidence="2">AVDCRST_MAG77</strain>
    </source>
</reference>
<dbReference type="EMBL" id="CADCTC010000203">
    <property type="protein sequence ID" value="CAA9279254.1"/>
    <property type="molecule type" value="Genomic_DNA"/>
</dbReference>
<dbReference type="InterPro" id="IPR011009">
    <property type="entry name" value="Kinase-like_dom_sf"/>
</dbReference>
<accession>A0A6J4JFM5</accession>
<evidence type="ECO:0000313" key="2">
    <source>
        <dbReference type="EMBL" id="CAA9279254.1"/>
    </source>
</evidence>
<dbReference type="SUPFAM" id="SSF56112">
    <property type="entry name" value="Protein kinase-like (PK-like)"/>
    <property type="match status" value="1"/>
</dbReference>
<feature type="domain" description="Aminoglycoside phosphotransferase" evidence="1">
    <location>
        <begin position="112"/>
        <end position="176"/>
    </location>
</feature>
<proteinExistence type="predicted"/>
<evidence type="ECO:0000259" key="1">
    <source>
        <dbReference type="Pfam" id="PF01636"/>
    </source>
</evidence>
<protein>
    <recommendedName>
        <fullName evidence="1">Aminoglycoside phosphotransferase domain-containing protein</fullName>
    </recommendedName>
</protein>
<name>A0A6J4JFM5_9CHLR</name>
<organism evidence="2">
    <name type="scientific">uncultured Chloroflexota bacterium</name>
    <dbReference type="NCBI Taxonomy" id="166587"/>
    <lineage>
        <taxon>Bacteria</taxon>
        <taxon>Bacillati</taxon>
        <taxon>Chloroflexota</taxon>
        <taxon>environmental samples</taxon>
    </lineage>
</organism>
<dbReference type="AlphaFoldDB" id="A0A6J4JFM5"/>
<dbReference type="InterPro" id="IPR002575">
    <property type="entry name" value="Aminoglycoside_PTrfase"/>
</dbReference>
<sequence>MTLVGGPDVKVLRQPSRFQPNAVLQCGEVVVRTSGPWTPAVHSLLRHLEAVGFSGAPRVVGSGFDAEGHETLSFIPGEFTQPGPWSLEGAAGVGRLLRELHDATASYVPPPQAVWQLVHTRPLGGRRRVVSHCDTGPWNIVGRGGLPVALIDWEYAGPVDPLVELAEACWLNAKLHDEYVAEAEGLPPLSQRAQQLRAMLDAYGLARGQRRGFVDRMVEVAVSATVAEADMAGIRPETSPQTLDPQVPWAIAWRARAAGWMLRHRRTLQSALA</sequence>
<dbReference type="Gene3D" id="3.90.1200.10">
    <property type="match status" value="1"/>
</dbReference>
<dbReference type="Pfam" id="PF01636">
    <property type="entry name" value="APH"/>
    <property type="match status" value="1"/>
</dbReference>